<reference evidence="1" key="1">
    <citation type="submission" date="2023-10" db="EMBL/GenBank/DDBJ databases">
        <authorList>
            <person name="Rodriguez Cubillos JULIANA M."/>
            <person name="De Vega J."/>
        </authorList>
    </citation>
    <scope>NUCLEOTIDE SEQUENCE</scope>
</reference>
<evidence type="ECO:0000313" key="2">
    <source>
        <dbReference type="Proteomes" id="UP001177021"/>
    </source>
</evidence>
<name>A0ACB0IHS0_TRIPR</name>
<sequence>MECNKDEALRAKQIAENRMQSGDFVGALKFARKAQRLFPEIQNITQILTVCEVHCAAQNKLSTSDMDWYGILLTDKFTEEATIKKQYKKLALLLHPDKNRSAGAEAAFKLIVEANRVLSDPTKRSLYNAKISRLVGITASQVPSHHTDRSYFGVKVDENARNYHNSFHSHTQTSNQQDERPTFWTSCQHCNTKYQYYRSIVNATVHCQQCSRPFKAHDIGFYVPTEHTPQSFNSHKYPPNHVPPKEASKSNGRKPYGKGPEEKVVPSCPVYMAKCSAGNGASCKVRKSKDGHGAAGVTKAGAGTSNGATSKAKQSQIPTNVGSKRARQPASAEFESASKRPQQDKSFKSVKVEKQEVPGNGGFNNTNPASFTADVVDQNGEIRNKANAQPEKTDLRKQMKSNIDDTKAKAENSQLKSNLPPDDVISCPDPDFSNFDKIKTEDSFADNQFWAIYDDTDCMPRFYAHIKKVHSPFKLEYTWLEPNPNHKDEIDWYDAGLPVACGKYRLGHSQKTRDCGMFSHQVHCTKGSARGSYLVYPMKGETWAIFRHWDIGWSSNPEKNSEYQFEYVEVLSDFDEKDGVKVAYLRKVKGFVSLFQQTVQNGIGIFCIPSKELYRFSHRVPSFTMTGNEREDVPRGSFELDPAGLPMSVTRVEVGDPSDVKMKVEKLNNVVSSCQESSKRKVEQAKSNERVHKAKLRESKCTERVPPIIRRSSRSNVKSMDNGQASTSQNMVREDDKNNSQRDYSQPEGSEAATIQTNKNFKTPKKPEKRNYHGETLTVPRSPIDLRKKIDVGGAGECATGKLTDNHSNTSNNIKETVSSRSVGNDSARLKKDSGVVGACNDFNKEKSREMFQCGQIWAIYGDRDGMPDVYVQIKKIGSTSNLRLHVSELEPCSPPKGLKQTISCGSFKIKKAKLQILSPSAFSHPLKIEPMENSIYEIYPKKGEIWALYKDQNYELTSSNQGRGECYIVEVLAESDKCIQVVVLVRLNGSQPIFKAPIIRRSKTSILEILREEVGRFSHQVHAFQPSGKDAVHFSGCWVVNPSSIPGFSYT</sequence>
<dbReference type="Proteomes" id="UP001177021">
    <property type="component" value="Unassembled WGS sequence"/>
</dbReference>
<evidence type="ECO:0000313" key="1">
    <source>
        <dbReference type="EMBL" id="CAJ2631554.1"/>
    </source>
</evidence>
<keyword evidence="2" id="KW-1185">Reference proteome</keyword>
<gene>
    <name evidence="1" type="ORF">MILVUS5_LOCUS3061</name>
</gene>
<dbReference type="EMBL" id="CASHSV030000001">
    <property type="protein sequence ID" value="CAJ2631554.1"/>
    <property type="molecule type" value="Genomic_DNA"/>
</dbReference>
<accession>A0ACB0IHS0</accession>
<comment type="caution">
    <text evidence="1">The sequence shown here is derived from an EMBL/GenBank/DDBJ whole genome shotgun (WGS) entry which is preliminary data.</text>
</comment>
<protein>
    <submittedName>
        <fullName evidence="1">Uncharacterized protein</fullName>
    </submittedName>
</protein>
<proteinExistence type="predicted"/>
<organism evidence="1 2">
    <name type="scientific">Trifolium pratense</name>
    <name type="common">Red clover</name>
    <dbReference type="NCBI Taxonomy" id="57577"/>
    <lineage>
        <taxon>Eukaryota</taxon>
        <taxon>Viridiplantae</taxon>
        <taxon>Streptophyta</taxon>
        <taxon>Embryophyta</taxon>
        <taxon>Tracheophyta</taxon>
        <taxon>Spermatophyta</taxon>
        <taxon>Magnoliopsida</taxon>
        <taxon>eudicotyledons</taxon>
        <taxon>Gunneridae</taxon>
        <taxon>Pentapetalae</taxon>
        <taxon>rosids</taxon>
        <taxon>fabids</taxon>
        <taxon>Fabales</taxon>
        <taxon>Fabaceae</taxon>
        <taxon>Papilionoideae</taxon>
        <taxon>50 kb inversion clade</taxon>
        <taxon>NPAAA clade</taxon>
        <taxon>Hologalegina</taxon>
        <taxon>IRL clade</taxon>
        <taxon>Trifolieae</taxon>
        <taxon>Trifolium</taxon>
    </lineage>
</organism>